<reference evidence="4" key="1">
    <citation type="submission" date="2015-07" db="EMBL/GenBank/DDBJ databases">
        <title>Genome sequencing project for genomic taxonomy and phylogenomics of Bacillus-like bacteria.</title>
        <authorList>
            <person name="Liu B."/>
            <person name="Wang J."/>
            <person name="Zhu Y."/>
            <person name="Liu G."/>
            <person name="Chen Q."/>
            <person name="Chen Z."/>
            <person name="Lan J."/>
            <person name="Che J."/>
            <person name="Ge C."/>
            <person name="Shi H."/>
            <person name="Pan Z."/>
            <person name="Liu X."/>
        </authorList>
    </citation>
    <scope>NUCLEOTIDE SEQUENCE [LARGE SCALE GENOMIC DNA]</scope>
    <source>
        <strain evidence="4">FJAT-27997</strain>
    </source>
</reference>
<gene>
    <name evidence="3" type="ORF">AC625_02360</name>
</gene>
<dbReference type="Pfam" id="PF15632">
    <property type="entry name" value="ATPgrasp_Ter"/>
    <property type="match status" value="1"/>
</dbReference>
<comment type="caution">
    <text evidence="3">The sequence shown here is derived from an EMBL/GenBank/DDBJ whole genome shotgun (WGS) entry which is preliminary data.</text>
</comment>
<accession>A0A0K9GQH8</accession>
<dbReference type="Proteomes" id="UP000037146">
    <property type="component" value="Unassembled WGS sequence"/>
</dbReference>
<keyword evidence="1" id="KW-0547">Nucleotide-binding</keyword>
<dbReference type="SUPFAM" id="SSF56059">
    <property type="entry name" value="Glutathione synthetase ATP-binding domain-like"/>
    <property type="match status" value="1"/>
</dbReference>
<dbReference type="AlphaFoldDB" id="A0A0K9GQH8"/>
<dbReference type="PROSITE" id="PS50975">
    <property type="entry name" value="ATP_GRASP"/>
    <property type="match status" value="1"/>
</dbReference>
<evidence type="ECO:0000259" key="2">
    <source>
        <dbReference type="PROSITE" id="PS50975"/>
    </source>
</evidence>
<keyword evidence="1" id="KW-0067">ATP-binding</keyword>
<name>A0A0K9GQH8_9BACI</name>
<evidence type="ECO:0000256" key="1">
    <source>
        <dbReference type="PROSITE-ProRule" id="PRU00409"/>
    </source>
</evidence>
<evidence type="ECO:0000313" key="3">
    <source>
        <dbReference type="EMBL" id="KMY48497.1"/>
    </source>
</evidence>
<dbReference type="Gene3D" id="3.30.470.20">
    <property type="entry name" value="ATP-grasp fold, B domain"/>
    <property type="match status" value="1"/>
</dbReference>
<dbReference type="InterPro" id="IPR011761">
    <property type="entry name" value="ATP-grasp"/>
</dbReference>
<keyword evidence="4" id="KW-1185">Reference proteome</keyword>
<dbReference type="OrthoDB" id="9803907at2"/>
<dbReference type="PATRIC" id="fig|1679170.3.peg.468"/>
<sequence>MKKRIWFNRWFSTAYHFIEAIKNNPDGMEFEIFGTHSNPNTVYFHVCDHSETEPEIDGEAYIQYCVDFCKKNQINVFIPYQHALEISKQLKRFDEVGTRVLVIDDYSLMETISDKGKLYESFEKNGLEKFIPDYHIVTTAEQFAKAYHKLHSCGKTVCVKPVDGRGGEGFRVIKREADGLKDLFGYISHKVSYNDAYKILASEASFQPLMVLEYLADFEYSIDCLAYGGELLAAVPRKKAGGRIRELKEVPELLQLAQSIHDVYNIPYVYNVQVKYNQGVPKLLEINPRMSGGLHISTLSGVNFPYLAVRLLLTGDARVEKPIFDIRATHIENAVILGKGQMEKAI</sequence>
<dbReference type="Gene3D" id="3.40.50.20">
    <property type="match status" value="1"/>
</dbReference>
<feature type="domain" description="ATP-grasp" evidence="2">
    <location>
        <begin position="128"/>
        <end position="313"/>
    </location>
</feature>
<dbReference type="STRING" id="1679170.AC625_02360"/>
<dbReference type="RefSeq" id="WP_049679822.1">
    <property type="nucleotide sequence ID" value="NZ_LFZW01000001.1"/>
</dbReference>
<proteinExistence type="predicted"/>
<evidence type="ECO:0000313" key="4">
    <source>
        <dbReference type="Proteomes" id="UP000037146"/>
    </source>
</evidence>
<organism evidence="3 4">
    <name type="scientific">Peribacillus loiseleuriae</name>
    <dbReference type="NCBI Taxonomy" id="1679170"/>
    <lineage>
        <taxon>Bacteria</taxon>
        <taxon>Bacillati</taxon>
        <taxon>Bacillota</taxon>
        <taxon>Bacilli</taxon>
        <taxon>Bacillales</taxon>
        <taxon>Bacillaceae</taxon>
        <taxon>Peribacillus</taxon>
    </lineage>
</organism>
<protein>
    <submittedName>
        <fullName evidence="3">Carbamoyl-phosphate synthase large subunit</fullName>
    </submittedName>
</protein>
<dbReference type="GO" id="GO:0005524">
    <property type="term" value="F:ATP binding"/>
    <property type="evidence" value="ECO:0007669"/>
    <property type="project" value="UniProtKB-UniRule"/>
</dbReference>
<dbReference type="GO" id="GO:0046872">
    <property type="term" value="F:metal ion binding"/>
    <property type="evidence" value="ECO:0007669"/>
    <property type="project" value="InterPro"/>
</dbReference>
<dbReference type="EMBL" id="LFZW01000001">
    <property type="protein sequence ID" value="KMY48497.1"/>
    <property type="molecule type" value="Genomic_DNA"/>
</dbReference>